<reference evidence="2 4" key="2">
    <citation type="submission" date="2016-11" db="EMBL/GenBank/DDBJ databases">
        <title>Whole genomes of Flavobacteriaceae.</title>
        <authorList>
            <person name="Stine C."/>
            <person name="Li C."/>
            <person name="Tadesse D."/>
        </authorList>
    </citation>
    <scope>NUCLEOTIDE SEQUENCE [LARGE SCALE GENOMIC DNA]</scope>
    <source>
        <strain evidence="2 4">ATCC 29551</strain>
    </source>
</reference>
<dbReference type="STRING" id="991.IW20_10245"/>
<evidence type="ECO:0000313" key="1">
    <source>
        <dbReference type="EMBL" id="KFF16540.1"/>
    </source>
</evidence>
<evidence type="ECO:0000313" key="4">
    <source>
        <dbReference type="Proteomes" id="UP000198424"/>
    </source>
</evidence>
<protein>
    <recommendedName>
        <fullName evidence="5">DUF4304 domain-containing protein</fullName>
    </recommendedName>
</protein>
<accession>A0A086AIM6</accession>
<dbReference type="EMBL" id="JPRM01000014">
    <property type="protein sequence ID" value="KFF16540.1"/>
    <property type="molecule type" value="Genomic_DNA"/>
</dbReference>
<comment type="caution">
    <text evidence="1">The sequence shown here is derived from an EMBL/GenBank/DDBJ whole genome shotgun (WGS) entry which is preliminary data.</text>
</comment>
<evidence type="ECO:0008006" key="5">
    <source>
        <dbReference type="Google" id="ProtNLM"/>
    </source>
</evidence>
<proteinExistence type="predicted"/>
<sequence length="211" mass="25159">MRNYEIKEKLLSKLEVVLSQYNYKLKKSADEFIHKNKDGWFKFQLIFLERDDDWEINLGMLIRIDNIENIYHKGSYFEPKYHKTTPTIGITVENYINDGNEYRFDLIKSQDVETCFNGIFELFKEVAIPFFEKYKSINEIEKAINVKEGNSIFSGIKYEGNLGIILAKLVNNPDYEFFKAKYLKYYTEDYDGFYLEEYLNIIKVLDSIVLQ</sequence>
<dbReference type="Proteomes" id="UP000198424">
    <property type="component" value="Unassembled WGS sequence"/>
</dbReference>
<reference evidence="1 3" key="1">
    <citation type="submission" date="2014-07" db="EMBL/GenBank/DDBJ databases">
        <title>Genome of Flavobacterium hydatis DSM 2063.</title>
        <authorList>
            <person name="Pipes S.E."/>
            <person name="Stropko S.J."/>
            <person name="Newman J.D."/>
        </authorList>
    </citation>
    <scope>NUCLEOTIDE SEQUENCE [LARGE SCALE GENOMIC DNA]</scope>
    <source>
        <strain evidence="1 3">DSM 2063</strain>
    </source>
</reference>
<name>A0A086AIM6_FLAHY</name>
<dbReference type="RefSeq" id="WP_012025619.1">
    <property type="nucleotide sequence ID" value="NZ_JBEWQG010000018.1"/>
</dbReference>
<dbReference type="GeneID" id="31766553"/>
<gene>
    <name evidence="2" type="ORF">B0A62_19185</name>
    <name evidence="1" type="ORF">IW20_10245</name>
</gene>
<evidence type="ECO:0000313" key="3">
    <source>
        <dbReference type="Proteomes" id="UP000028712"/>
    </source>
</evidence>
<dbReference type="Proteomes" id="UP000028712">
    <property type="component" value="Unassembled WGS sequence"/>
</dbReference>
<dbReference type="EMBL" id="MUGY01000028">
    <property type="protein sequence ID" value="OXA90199.1"/>
    <property type="molecule type" value="Genomic_DNA"/>
</dbReference>
<organism evidence="1 3">
    <name type="scientific">Flavobacterium hydatis</name>
    <name type="common">Cytophaga aquatilis</name>
    <dbReference type="NCBI Taxonomy" id="991"/>
    <lineage>
        <taxon>Bacteria</taxon>
        <taxon>Pseudomonadati</taxon>
        <taxon>Bacteroidota</taxon>
        <taxon>Flavobacteriia</taxon>
        <taxon>Flavobacteriales</taxon>
        <taxon>Flavobacteriaceae</taxon>
        <taxon>Flavobacterium</taxon>
    </lineage>
</organism>
<evidence type="ECO:0000313" key="2">
    <source>
        <dbReference type="EMBL" id="OXA90199.1"/>
    </source>
</evidence>
<dbReference type="AlphaFoldDB" id="A0A086AIM6"/>
<keyword evidence="4" id="KW-1185">Reference proteome</keyword>
<dbReference type="eggNOG" id="ENOG5030Z2P">
    <property type="taxonomic scope" value="Bacteria"/>
</dbReference>
<dbReference type="OrthoDB" id="982752at2"/>